<reference evidence="2" key="1">
    <citation type="submission" date="2022-12" db="EMBL/GenBank/DDBJ databases">
        <title>Bacterial isolates from different developmental stages of Nematostella vectensis.</title>
        <authorList>
            <person name="Fraune S."/>
        </authorList>
    </citation>
    <scope>NUCLEOTIDE SEQUENCE</scope>
    <source>
        <strain evidence="2">G21630-S1</strain>
    </source>
</reference>
<dbReference type="InterPro" id="IPR001279">
    <property type="entry name" value="Metallo-B-lactamas"/>
</dbReference>
<dbReference type="InterPro" id="IPR036866">
    <property type="entry name" value="RibonucZ/Hydroxyglut_hydro"/>
</dbReference>
<evidence type="ECO:0000259" key="1">
    <source>
        <dbReference type="SMART" id="SM00849"/>
    </source>
</evidence>
<dbReference type="Gene3D" id="3.60.15.10">
    <property type="entry name" value="Ribonuclease Z/Hydroxyacylglutathione hydrolase-like"/>
    <property type="match status" value="1"/>
</dbReference>
<comment type="caution">
    <text evidence="2">The sequence shown here is derived from an EMBL/GenBank/DDBJ whole genome shotgun (WGS) entry which is preliminary data.</text>
</comment>
<name>A0ABT4LGH9_9PROT</name>
<sequence length="244" mass="26707">MEIDVLGAGEAFSPRDPNASVLVREEGFCLLIDCGPTVPQQLWSRDLSPDTIDAIYITHLHSDHCAGLGPLANQLESRGRTKALDIYCLPQGVERLKAALDFGLWPRPEACPFPVRWHDVRTCRTIGPMQCRIAPTAHSVINHAIRLDAAGKSLFYSGDGAATKASLELMKGADLVFQESWADGPENLEPGHFDARSCLKIAVEMTIPLMRLYHIRDDLIGQVEAIVAETDNVRVASAGEIIIL</sequence>
<organism evidence="2 3">
    <name type="scientific">Kiloniella laminariae</name>
    <dbReference type="NCBI Taxonomy" id="454162"/>
    <lineage>
        <taxon>Bacteria</taxon>
        <taxon>Pseudomonadati</taxon>
        <taxon>Pseudomonadota</taxon>
        <taxon>Alphaproteobacteria</taxon>
        <taxon>Rhodospirillales</taxon>
        <taxon>Kiloniellaceae</taxon>
        <taxon>Kiloniella</taxon>
    </lineage>
</organism>
<dbReference type="RefSeq" id="WP_269422418.1">
    <property type="nucleotide sequence ID" value="NZ_JAPWGY010000002.1"/>
</dbReference>
<feature type="domain" description="Metallo-beta-lactamase" evidence="1">
    <location>
        <begin position="17"/>
        <end position="192"/>
    </location>
</feature>
<accession>A0ABT4LGH9</accession>
<proteinExistence type="predicted"/>
<dbReference type="SUPFAM" id="SSF56281">
    <property type="entry name" value="Metallo-hydrolase/oxidoreductase"/>
    <property type="match status" value="1"/>
</dbReference>
<dbReference type="EMBL" id="JAPWGY010000002">
    <property type="protein sequence ID" value="MCZ4280207.1"/>
    <property type="molecule type" value="Genomic_DNA"/>
</dbReference>
<keyword evidence="3" id="KW-1185">Reference proteome</keyword>
<evidence type="ECO:0000313" key="3">
    <source>
        <dbReference type="Proteomes" id="UP001069802"/>
    </source>
</evidence>
<evidence type="ECO:0000313" key="2">
    <source>
        <dbReference type="EMBL" id="MCZ4280207.1"/>
    </source>
</evidence>
<dbReference type="PANTHER" id="PTHR46018:SF4">
    <property type="entry name" value="METALLO-HYDROLASE YHFI-RELATED"/>
    <property type="match status" value="1"/>
</dbReference>
<dbReference type="Pfam" id="PF23023">
    <property type="entry name" value="Anti-Pycsar_Apyc1"/>
    <property type="match status" value="1"/>
</dbReference>
<dbReference type="Proteomes" id="UP001069802">
    <property type="component" value="Unassembled WGS sequence"/>
</dbReference>
<dbReference type="SMART" id="SM00849">
    <property type="entry name" value="Lactamase_B"/>
    <property type="match status" value="1"/>
</dbReference>
<gene>
    <name evidence="2" type="ORF">O4H49_05435</name>
</gene>
<protein>
    <submittedName>
        <fullName evidence="2">Ribonuclease Z</fullName>
    </submittedName>
</protein>
<dbReference type="PANTHER" id="PTHR46018">
    <property type="entry name" value="ZINC PHOSPHODIESTERASE ELAC PROTEIN 1"/>
    <property type="match status" value="1"/>
</dbReference>
<dbReference type="CDD" id="cd16272">
    <property type="entry name" value="RNaseZ_MBL-fold"/>
    <property type="match status" value="1"/>
</dbReference>